<keyword evidence="2 8" id="KW-0812">Transmembrane</keyword>
<evidence type="ECO:0000256" key="3">
    <source>
        <dbReference type="ARBA" id="ARBA00022989"/>
    </source>
</evidence>
<keyword evidence="5 8" id="KW-0472">Membrane</keyword>
<dbReference type="PANTHER" id="PTHR33365">
    <property type="entry name" value="YALI0B05434P"/>
    <property type="match status" value="1"/>
</dbReference>
<evidence type="ECO:0000256" key="6">
    <source>
        <dbReference type="ARBA" id="ARBA00023180"/>
    </source>
</evidence>
<keyword evidence="10" id="KW-1185">Reference proteome</keyword>
<reference evidence="9" key="1">
    <citation type="submission" date="2023-06" db="EMBL/GenBank/DDBJ databases">
        <title>Genome-scale phylogeny and comparative genomics of the fungal order Sordariales.</title>
        <authorList>
            <consortium name="Lawrence Berkeley National Laboratory"/>
            <person name="Hensen N."/>
            <person name="Bonometti L."/>
            <person name="Westerberg I."/>
            <person name="Brannstrom I.O."/>
            <person name="Guillou S."/>
            <person name="Cros-Aarteil S."/>
            <person name="Calhoun S."/>
            <person name="Haridas S."/>
            <person name="Kuo A."/>
            <person name="Mondo S."/>
            <person name="Pangilinan J."/>
            <person name="Riley R."/>
            <person name="Labutti K."/>
            <person name="Andreopoulos B."/>
            <person name="Lipzen A."/>
            <person name="Chen C."/>
            <person name="Yanf M."/>
            <person name="Daum C."/>
            <person name="Ng V."/>
            <person name="Clum A."/>
            <person name="Steindorff A."/>
            <person name="Ohm R."/>
            <person name="Martin F."/>
            <person name="Silar P."/>
            <person name="Natvig D."/>
            <person name="Lalanne C."/>
            <person name="Gautier V."/>
            <person name="Ament-Velasquez S.L."/>
            <person name="Kruys A."/>
            <person name="Hutchinson M.I."/>
            <person name="Powell A.J."/>
            <person name="Barry K."/>
            <person name="Miller A.N."/>
            <person name="Grigoriev I.V."/>
            <person name="Debuchy R."/>
            <person name="Gladieux P."/>
            <person name="Thoren M.H."/>
            <person name="Johannesson H."/>
        </authorList>
    </citation>
    <scope>NUCLEOTIDE SEQUENCE</scope>
    <source>
        <strain evidence="9">PSN4</strain>
    </source>
</reference>
<accession>A0AAJ0F7L0</accession>
<evidence type="ECO:0000256" key="2">
    <source>
        <dbReference type="ARBA" id="ARBA00022692"/>
    </source>
</evidence>
<evidence type="ECO:0000256" key="8">
    <source>
        <dbReference type="SAM" id="Phobius"/>
    </source>
</evidence>
<keyword evidence="3 8" id="KW-1133">Transmembrane helix</keyword>
<dbReference type="Pfam" id="PF11807">
    <property type="entry name" value="UstYa"/>
    <property type="match status" value="1"/>
</dbReference>
<dbReference type="GO" id="GO:0043386">
    <property type="term" value="P:mycotoxin biosynthetic process"/>
    <property type="evidence" value="ECO:0007669"/>
    <property type="project" value="InterPro"/>
</dbReference>
<evidence type="ECO:0000256" key="7">
    <source>
        <dbReference type="ARBA" id="ARBA00035112"/>
    </source>
</evidence>
<gene>
    <name evidence="9" type="ORF">QBC47DRAFT_351277</name>
</gene>
<organism evidence="9 10">
    <name type="scientific">Echria macrotheca</name>
    <dbReference type="NCBI Taxonomy" id="438768"/>
    <lineage>
        <taxon>Eukaryota</taxon>
        <taxon>Fungi</taxon>
        <taxon>Dikarya</taxon>
        <taxon>Ascomycota</taxon>
        <taxon>Pezizomycotina</taxon>
        <taxon>Sordariomycetes</taxon>
        <taxon>Sordariomycetidae</taxon>
        <taxon>Sordariales</taxon>
        <taxon>Schizotheciaceae</taxon>
        <taxon>Echria</taxon>
    </lineage>
</organism>
<dbReference type="PANTHER" id="PTHR33365:SF14">
    <property type="entry name" value="TAT PATHWAY SIGNAL SEQUENCE"/>
    <property type="match status" value="1"/>
</dbReference>
<evidence type="ECO:0000256" key="5">
    <source>
        <dbReference type="ARBA" id="ARBA00023136"/>
    </source>
</evidence>
<dbReference type="GO" id="GO:0016020">
    <property type="term" value="C:membrane"/>
    <property type="evidence" value="ECO:0007669"/>
    <property type="project" value="UniProtKB-SubCell"/>
</dbReference>
<evidence type="ECO:0008006" key="11">
    <source>
        <dbReference type="Google" id="ProtNLM"/>
    </source>
</evidence>
<dbReference type="InterPro" id="IPR021765">
    <property type="entry name" value="UstYa-like"/>
</dbReference>
<comment type="caution">
    <text evidence="9">The sequence shown here is derived from an EMBL/GenBank/DDBJ whole genome shotgun (WGS) entry which is preliminary data.</text>
</comment>
<keyword evidence="6" id="KW-0325">Glycoprotein</keyword>
<proteinExistence type="inferred from homology"/>
<dbReference type="EMBL" id="MU839842">
    <property type="protein sequence ID" value="KAK1751259.1"/>
    <property type="molecule type" value="Genomic_DNA"/>
</dbReference>
<sequence>MPSKASVEYSPLSSSDEDRPLVHGETVAVRVRTRHTAPYRWLIVANIALFLISCTLFIFSVVALHQTGGYFPWDRNRLLKATSQPSPILDLINIPLITKRMNGSLFNTESSIYRQPPSPEVDAAWSRIQTREPIPISRADVIRLNKDPSIAAKFPPSWGYGEEAFVGKIDVFHQIHCLNTLRMNLHTNYEYYHGDKIPGRLAELHVGHCLNTLLENLMCTGNVDIYTSFWMDAQLQPFSDFNMDHKCRDFDAILAWQEKHAVPLDKYGSIRRPEGEGYKVMGKEFKKVFDWEDDGSTEDTGELA</sequence>
<name>A0AAJ0F7L0_9PEZI</name>
<dbReference type="AlphaFoldDB" id="A0AAJ0F7L0"/>
<evidence type="ECO:0000256" key="1">
    <source>
        <dbReference type="ARBA" id="ARBA00004167"/>
    </source>
</evidence>
<evidence type="ECO:0000313" key="9">
    <source>
        <dbReference type="EMBL" id="KAK1751259.1"/>
    </source>
</evidence>
<evidence type="ECO:0000313" key="10">
    <source>
        <dbReference type="Proteomes" id="UP001239445"/>
    </source>
</evidence>
<protein>
    <recommendedName>
        <fullName evidence="11">Tat pathway signal sequence</fullName>
    </recommendedName>
</protein>
<feature type="transmembrane region" description="Helical" evidence="8">
    <location>
        <begin position="41"/>
        <end position="64"/>
    </location>
</feature>
<evidence type="ECO:0000256" key="4">
    <source>
        <dbReference type="ARBA" id="ARBA00023026"/>
    </source>
</evidence>
<comment type="similarity">
    <text evidence="7">Belongs to the ustYa family.</text>
</comment>
<keyword evidence="4" id="KW-0843">Virulence</keyword>
<comment type="subcellular location">
    <subcellularLocation>
        <location evidence="1">Membrane</location>
        <topology evidence="1">Single-pass membrane protein</topology>
    </subcellularLocation>
</comment>
<dbReference type="Proteomes" id="UP001239445">
    <property type="component" value="Unassembled WGS sequence"/>
</dbReference>